<reference evidence="1" key="1">
    <citation type="submission" date="2022-06" db="EMBL/GenBank/DDBJ databases">
        <title>Diverse halophilic archaea isolated from saline environments.</title>
        <authorList>
            <person name="Cui H.-L."/>
        </authorList>
    </citation>
    <scope>NUCLEOTIDE SEQUENCE</scope>
    <source>
        <strain evidence="1">WLHS1</strain>
        <plasmid evidence="1">unnamed1</plasmid>
    </source>
</reference>
<proteinExistence type="predicted"/>
<dbReference type="Gene3D" id="3.20.20.140">
    <property type="entry name" value="Metal-dependent hydrolases"/>
    <property type="match status" value="1"/>
</dbReference>
<evidence type="ECO:0000313" key="2">
    <source>
        <dbReference type="Proteomes" id="UP001056855"/>
    </source>
</evidence>
<keyword evidence="1" id="KW-0614">Plasmid</keyword>
<sequence length="149" mass="16547">MNGELVEEAIDLAFDGAGADDIRVGGMNPAGRNRTIERMLDRWFEVATEYGVELDIHLQYGGAAGTYLLEEFLDHVESLDYEERETVSHGFCFGHISEWQSEGLVDRLVELDVGNVRDGTLSLEVTTMLPMLEEMAGSPLENNFDAICS</sequence>
<accession>A0A9E7SY41</accession>
<keyword evidence="2" id="KW-1185">Reference proteome</keyword>
<geneLocation type="plasmid" evidence="1 2">
    <name>unnamed1</name>
</geneLocation>
<name>A0A9E7SY41_9EURY</name>
<dbReference type="InterPro" id="IPR032466">
    <property type="entry name" value="Metal_Hydrolase"/>
</dbReference>
<dbReference type="GeneID" id="73292086"/>
<organism evidence="1 2">
    <name type="scientific">Natronosalvus rutilus</name>
    <dbReference type="NCBI Taxonomy" id="2953753"/>
    <lineage>
        <taxon>Archaea</taxon>
        <taxon>Methanobacteriati</taxon>
        <taxon>Methanobacteriota</taxon>
        <taxon>Stenosarchaea group</taxon>
        <taxon>Halobacteria</taxon>
        <taxon>Halobacteriales</taxon>
        <taxon>Natrialbaceae</taxon>
        <taxon>Natronosalvus</taxon>
    </lineage>
</organism>
<dbReference type="SUPFAM" id="SSF51556">
    <property type="entry name" value="Metallo-dependent hydrolases"/>
    <property type="match status" value="1"/>
</dbReference>
<dbReference type="AlphaFoldDB" id="A0A9E7SY41"/>
<protein>
    <submittedName>
        <fullName evidence="1">Uncharacterized protein</fullName>
    </submittedName>
</protein>
<gene>
    <name evidence="1" type="ORF">NGM29_18530</name>
</gene>
<dbReference type="Proteomes" id="UP001056855">
    <property type="component" value="Plasmid unnamed1"/>
</dbReference>
<dbReference type="RefSeq" id="WP_254160980.1">
    <property type="nucleotide sequence ID" value="NZ_CP100356.1"/>
</dbReference>
<dbReference type="EMBL" id="CP100356">
    <property type="protein sequence ID" value="UTF55691.1"/>
    <property type="molecule type" value="Genomic_DNA"/>
</dbReference>
<dbReference type="KEGG" id="sawl:NGM29_18530"/>
<evidence type="ECO:0000313" key="1">
    <source>
        <dbReference type="EMBL" id="UTF55691.1"/>
    </source>
</evidence>